<organism evidence="2 3">
    <name type="scientific">Fulvivirga lutea</name>
    <dbReference type="NCBI Taxonomy" id="2810512"/>
    <lineage>
        <taxon>Bacteria</taxon>
        <taxon>Pseudomonadati</taxon>
        <taxon>Bacteroidota</taxon>
        <taxon>Cytophagia</taxon>
        <taxon>Cytophagales</taxon>
        <taxon>Fulvivirgaceae</taxon>
        <taxon>Fulvivirga</taxon>
    </lineage>
</organism>
<protein>
    <submittedName>
        <fullName evidence="2">MetS family NSS transporter small subunit</fullName>
    </submittedName>
</protein>
<keyword evidence="1" id="KW-0812">Transmembrane</keyword>
<dbReference type="RefSeq" id="WP_205723349.1">
    <property type="nucleotide sequence ID" value="NZ_CP070608.1"/>
</dbReference>
<evidence type="ECO:0000313" key="2">
    <source>
        <dbReference type="EMBL" id="QSE98835.1"/>
    </source>
</evidence>
<evidence type="ECO:0000256" key="1">
    <source>
        <dbReference type="SAM" id="Phobius"/>
    </source>
</evidence>
<sequence length="37" mass="3915">MSVGAIISMVGIIGVVLGGFIFFLRLAMKKESSKKAD</sequence>
<dbReference type="Proteomes" id="UP000662783">
    <property type="component" value="Chromosome"/>
</dbReference>
<dbReference type="AlphaFoldDB" id="A0A974WIK9"/>
<feature type="transmembrane region" description="Helical" evidence="1">
    <location>
        <begin position="6"/>
        <end position="27"/>
    </location>
</feature>
<proteinExistence type="predicted"/>
<dbReference type="KEGG" id="fuv:JR347_07080"/>
<dbReference type="EMBL" id="CP070608">
    <property type="protein sequence ID" value="QSE98835.1"/>
    <property type="molecule type" value="Genomic_DNA"/>
</dbReference>
<reference evidence="2" key="1">
    <citation type="submission" date="2021-02" db="EMBL/GenBank/DDBJ databases">
        <title>Fulvivirga sp. S481 isolated from sea water.</title>
        <authorList>
            <person name="Bae S.S."/>
            <person name="Baek K."/>
        </authorList>
    </citation>
    <scope>NUCLEOTIDE SEQUENCE</scope>
    <source>
        <strain evidence="2">S481</strain>
    </source>
</reference>
<gene>
    <name evidence="2" type="ORF">JR347_07080</name>
</gene>
<keyword evidence="1" id="KW-1133">Transmembrane helix</keyword>
<keyword evidence="1" id="KW-0472">Membrane</keyword>
<evidence type="ECO:0000313" key="3">
    <source>
        <dbReference type="Proteomes" id="UP000662783"/>
    </source>
</evidence>
<keyword evidence="3" id="KW-1185">Reference proteome</keyword>
<name>A0A974WIK9_9BACT</name>
<accession>A0A974WIK9</accession>
<dbReference type="NCBIfam" id="NF033493">
    <property type="entry name" value="MetS_like_NSS"/>
    <property type="match status" value="1"/>
</dbReference>